<comment type="subcellular location">
    <subcellularLocation>
        <location evidence="1">Cytoplasm</location>
    </subcellularLocation>
</comment>
<organism evidence="6 7">
    <name type="scientific">Prototheca wickerhamii</name>
    <dbReference type="NCBI Taxonomy" id="3111"/>
    <lineage>
        <taxon>Eukaryota</taxon>
        <taxon>Viridiplantae</taxon>
        <taxon>Chlorophyta</taxon>
        <taxon>core chlorophytes</taxon>
        <taxon>Trebouxiophyceae</taxon>
        <taxon>Chlorellales</taxon>
        <taxon>Chlorellaceae</taxon>
        <taxon>Prototheca</taxon>
    </lineage>
</organism>
<dbReference type="GO" id="GO:0000922">
    <property type="term" value="C:spindle pole"/>
    <property type="evidence" value="ECO:0007669"/>
    <property type="project" value="TreeGrafter"/>
</dbReference>
<dbReference type="InterPro" id="IPR000048">
    <property type="entry name" value="IQ_motif_EF-hand-BS"/>
</dbReference>
<protein>
    <submittedName>
        <fullName evidence="6">Uncharacterized protein</fullName>
    </submittedName>
</protein>
<keyword evidence="7" id="KW-1185">Reference proteome</keyword>
<keyword evidence="2" id="KW-0963">Cytoplasm</keyword>
<evidence type="ECO:0000256" key="2">
    <source>
        <dbReference type="ARBA" id="ARBA00022490"/>
    </source>
</evidence>
<dbReference type="SUPFAM" id="SSF47576">
    <property type="entry name" value="Calponin-homology domain, CH-domain"/>
    <property type="match status" value="1"/>
</dbReference>
<accession>A0AAD9II86</accession>
<dbReference type="InterPro" id="IPR027417">
    <property type="entry name" value="P-loop_NTPase"/>
</dbReference>
<dbReference type="Gene3D" id="1.20.5.190">
    <property type="match status" value="6"/>
</dbReference>
<sequence length="1377" mass="149446">MDRQEAAFTAWLNATLAPPDLSGASSALHQRRLGARITTLLWTLYQQDAELQEAMVKVEARINGGFLGVQPESLKNVRNQAAARAALLSCHPLWLLAALEVVLGRPADPAVWDAALERRPQNAPPPALLEAYLKEHVLMVGAGAAASSGPAGAPLSARGDHTARGAGVARRPVTARAGPESQRLAAAGRTMLKRVLLTVILLDRAVEGGPSLDLLGPLLFLPTAKCKSTAELLTSMLNPVLDGESDILRALSRQGYRLRHVQHPKSELDWGVASLATDLRDGMRLCRLADVLLQAAGPQAPAVSALVAACRFPASVRPARLHNVSLALEAAVRAGLRLPDKADPAHAPAASPRAGVHPAAPCIVDGDRAWTLDLLWRLWLRFHLPRALRGGADLVDEVRLLDRRRADEQAPSIPERLAGEAGPAAGLVKLLLRWATLCALGQEEDCAQRVRSSLTTVTTTMCPWAEQGAIGSSFGDGSLFCRILAHYGLLNSRSEVYTPDRSALSELTGTRDAAQMSWALACREDGWAAAHRAGVARNHRLAAGALAPLAGDPSAAARALLEVCGASAAAHGADDRTALLALCALCAALMAVGREGRAVLAIQRAWRRARAATAAGDVDHPGRPGYARRHLRSWIAAAAVVQRAWRARRDRAELQRALARLRRGAWAVARLQAAWRGRGDRSSFLAKRAAALTVQRVWRGRQARQEVHDTILVPRLLETARQRAAALAAQRWAAARAKQSSAAICIQAAWRRHAAVARFQAVRGSITICQAAVRCWIAQRRHRAARGAATAIQAAWRGAFARREAHARRRAAVVIQRAWRGTCLQRLDKRRFKELRCAAVLVQSLWRGRRAAAGLDAQRRAATCLQSLWRGRAVRAEVRAAAAAATRIQAQWRGARERARYLALRQATVVCQRRWRGVLERRAARRREASVAIQRHVRGFIVRRRLAREALAAIAIQRAFRQHLERARAQAIDAMKAQMQALARTMQEYSRREAACHRIQAARRRRSRGGGRSAPGGTPRGRVLASYAAMFSARVSYVRLRRAALVAQARWRLLLAKRSAAARAVQAIARGWLVRRRLLAQQRAATRIQSAWRGCAVRAGHPRRRRLAEIRASLEAVTAAAWSVPLESRATLARRADAALATLASVPFPQMAGTAWSTLATCCAASTECRRRLYGEAGSTLLQALAGIVAPDGRAAQETQVSVLRCVASVARDRICGVSMWEEHDAALLDTLGTLLQKSREKEELFQATVSALRALFQDTARAHQASRKPAFVALLEGVGRMIALRVHNHMSTLDKLERQKGSDASAKHLTMAIVTANRQLQALNKVLRQIGRPAATVAGLNSDPAKGAVAASPGMLKRLGKNTIVRGVLQALTNQQ</sequence>
<name>A0AAD9II86_PROWI</name>
<keyword evidence="4" id="KW-0112">Calmodulin-binding</keyword>
<evidence type="ECO:0000256" key="4">
    <source>
        <dbReference type="ARBA" id="ARBA00022860"/>
    </source>
</evidence>
<dbReference type="EMBL" id="JASFZW010000009">
    <property type="protein sequence ID" value="KAK2076717.1"/>
    <property type="molecule type" value="Genomic_DNA"/>
</dbReference>
<dbReference type="InterPro" id="IPR051185">
    <property type="entry name" value="ASPM"/>
</dbReference>
<dbReference type="PANTHER" id="PTHR22706:SF1">
    <property type="entry name" value="ASSEMBLY FACTOR FOR SPINDLE MICROTUBULES"/>
    <property type="match status" value="1"/>
</dbReference>
<dbReference type="PANTHER" id="PTHR22706">
    <property type="entry name" value="ASSEMBLY FACTOR FOR SPINDLE MICROTUBULES"/>
    <property type="match status" value="1"/>
</dbReference>
<dbReference type="PROSITE" id="PS50096">
    <property type="entry name" value="IQ"/>
    <property type="match status" value="11"/>
</dbReference>
<evidence type="ECO:0000256" key="3">
    <source>
        <dbReference type="ARBA" id="ARBA00022737"/>
    </source>
</evidence>
<dbReference type="SMART" id="SM00015">
    <property type="entry name" value="IQ"/>
    <property type="match status" value="15"/>
</dbReference>
<gene>
    <name evidence="6" type="ORF">QBZ16_005477</name>
</gene>
<dbReference type="Proteomes" id="UP001255856">
    <property type="component" value="Unassembled WGS sequence"/>
</dbReference>
<dbReference type="GO" id="GO:0051295">
    <property type="term" value="P:establishment of meiotic spindle localization"/>
    <property type="evidence" value="ECO:0007669"/>
    <property type="project" value="TreeGrafter"/>
</dbReference>
<dbReference type="InterPro" id="IPR036872">
    <property type="entry name" value="CH_dom_sf"/>
</dbReference>
<feature type="region of interest" description="Disordered" evidence="5">
    <location>
        <begin position="151"/>
        <end position="180"/>
    </location>
</feature>
<evidence type="ECO:0000256" key="1">
    <source>
        <dbReference type="ARBA" id="ARBA00004496"/>
    </source>
</evidence>
<dbReference type="GO" id="GO:0000278">
    <property type="term" value="P:mitotic cell cycle"/>
    <property type="evidence" value="ECO:0007669"/>
    <property type="project" value="TreeGrafter"/>
</dbReference>
<dbReference type="SUPFAM" id="SSF52540">
    <property type="entry name" value="P-loop containing nucleoside triphosphate hydrolases"/>
    <property type="match status" value="1"/>
</dbReference>
<dbReference type="GO" id="GO:0007051">
    <property type="term" value="P:spindle organization"/>
    <property type="evidence" value="ECO:0007669"/>
    <property type="project" value="TreeGrafter"/>
</dbReference>
<keyword evidence="3" id="KW-0677">Repeat</keyword>
<evidence type="ECO:0000256" key="5">
    <source>
        <dbReference type="SAM" id="MobiDB-lite"/>
    </source>
</evidence>
<dbReference type="Gene3D" id="1.10.418.10">
    <property type="entry name" value="Calponin-like domain"/>
    <property type="match status" value="1"/>
</dbReference>
<dbReference type="CDD" id="cd23767">
    <property type="entry name" value="IQCD"/>
    <property type="match status" value="1"/>
</dbReference>
<dbReference type="GO" id="GO:0005737">
    <property type="term" value="C:cytoplasm"/>
    <property type="evidence" value="ECO:0007669"/>
    <property type="project" value="UniProtKB-SubCell"/>
</dbReference>
<dbReference type="Pfam" id="PF00612">
    <property type="entry name" value="IQ"/>
    <property type="match status" value="9"/>
</dbReference>
<dbReference type="GO" id="GO:0005516">
    <property type="term" value="F:calmodulin binding"/>
    <property type="evidence" value="ECO:0007669"/>
    <property type="project" value="UniProtKB-KW"/>
</dbReference>
<evidence type="ECO:0000313" key="6">
    <source>
        <dbReference type="EMBL" id="KAK2076717.1"/>
    </source>
</evidence>
<evidence type="ECO:0000313" key="7">
    <source>
        <dbReference type="Proteomes" id="UP001255856"/>
    </source>
</evidence>
<proteinExistence type="predicted"/>
<comment type="caution">
    <text evidence="6">The sequence shown here is derived from an EMBL/GenBank/DDBJ whole genome shotgun (WGS) entry which is preliminary data.</text>
</comment>
<reference evidence="6" key="1">
    <citation type="submission" date="2021-01" db="EMBL/GenBank/DDBJ databases">
        <authorList>
            <person name="Eckstrom K.M.E."/>
        </authorList>
    </citation>
    <scope>NUCLEOTIDE SEQUENCE</scope>
    <source>
        <strain evidence="6">UVCC 0001</strain>
    </source>
</reference>